<comment type="caution">
    <text evidence="4">The sequence shown here is derived from an EMBL/GenBank/DDBJ whole genome shotgun (WGS) entry which is preliminary data.</text>
</comment>
<evidence type="ECO:0000256" key="2">
    <source>
        <dbReference type="SAM" id="MobiDB-lite"/>
    </source>
</evidence>
<dbReference type="EMBL" id="JAABOA010004840">
    <property type="protein sequence ID" value="KAF9577436.1"/>
    <property type="molecule type" value="Genomic_DNA"/>
</dbReference>
<feature type="compositionally biased region" description="Basic and acidic residues" evidence="2">
    <location>
        <begin position="368"/>
        <end position="377"/>
    </location>
</feature>
<feature type="non-terminal residue" evidence="4">
    <location>
        <position position="1"/>
    </location>
</feature>
<dbReference type="PROSITE" id="PS50177">
    <property type="entry name" value="NTF2_DOMAIN"/>
    <property type="match status" value="1"/>
</dbReference>
<dbReference type="FunFam" id="3.10.450.50:FF:000003">
    <property type="entry name" value="Nuclear transport factor 2 family protein"/>
    <property type="match status" value="1"/>
</dbReference>
<dbReference type="GO" id="GO:1990904">
    <property type="term" value="C:ribonucleoprotein complex"/>
    <property type="evidence" value="ECO:0007669"/>
    <property type="project" value="TreeGrafter"/>
</dbReference>
<feature type="compositionally biased region" description="Acidic residues" evidence="2">
    <location>
        <begin position="140"/>
        <end position="150"/>
    </location>
</feature>
<dbReference type="AlphaFoldDB" id="A0A9P6KA79"/>
<dbReference type="InterPro" id="IPR018222">
    <property type="entry name" value="Nuclear_transport_factor_2_euk"/>
</dbReference>
<dbReference type="InterPro" id="IPR002075">
    <property type="entry name" value="NTF2_dom"/>
</dbReference>
<protein>
    <recommendedName>
        <fullName evidence="3">NTF2 domain-containing protein</fullName>
    </recommendedName>
</protein>
<dbReference type="GO" id="GO:0016579">
    <property type="term" value="P:protein deubiquitination"/>
    <property type="evidence" value="ECO:0007669"/>
    <property type="project" value="TreeGrafter"/>
</dbReference>
<keyword evidence="1" id="KW-0694">RNA-binding</keyword>
<feature type="compositionally biased region" description="Low complexity" evidence="2">
    <location>
        <begin position="257"/>
        <end position="305"/>
    </location>
</feature>
<sequence length="377" mass="40986">MTAIAAIAADPTINGEPAVASHEIGLMFVHEYYTFLNKEPSRLHCFYNKESTMSHGVQGEETQEIHTKIMEIGFDDCRVNVSSVDSQSSLNGGIVIQVLGEMSNKVGTWQKFIQTFFLAVQPRGFYVLNDIFRFLKEDSDLDDEDSEETISEPVVEEQKPQPQALPIPPEATEEKKQPTEQVAEPVEEPKVEVVEDKKAAPAPEERKPVEKKTEKKHEKKSDKKKEDAKEAKKDNTKKDTEAGKPKDASKKQQNGSAATPAVAETPAPVESTPTPEAETVTPTSTPAAPAAEPVVEAAVVAAEPAPSQPPKPKTWANLAANNLTQWGSHVAQAKGSSINIAQPTPKPQPAATQGPSQTQAPSKPHPSKPREDVHSIY</sequence>
<feature type="compositionally biased region" description="Basic and acidic residues" evidence="2">
    <location>
        <begin position="187"/>
        <end position="250"/>
    </location>
</feature>
<dbReference type="Pfam" id="PF02136">
    <property type="entry name" value="NTF2"/>
    <property type="match status" value="1"/>
</dbReference>
<dbReference type="OrthoDB" id="339151at2759"/>
<dbReference type="InterPro" id="IPR032710">
    <property type="entry name" value="NTF2-like_dom_sf"/>
</dbReference>
<dbReference type="SUPFAM" id="SSF54427">
    <property type="entry name" value="NTF2-like"/>
    <property type="match status" value="1"/>
</dbReference>
<organism evidence="4 5">
    <name type="scientific">Lunasporangiospora selenospora</name>
    <dbReference type="NCBI Taxonomy" id="979761"/>
    <lineage>
        <taxon>Eukaryota</taxon>
        <taxon>Fungi</taxon>
        <taxon>Fungi incertae sedis</taxon>
        <taxon>Mucoromycota</taxon>
        <taxon>Mortierellomycotina</taxon>
        <taxon>Mortierellomycetes</taxon>
        <taxon>Mortierellales</taxon>
        <taxon>Mortierellaceae</taxon>
        <taxon>Lunasporangiospora</taxon>
    </lineage>
</organism>
<evidence type="ECO:0000313" key="5">
    <source>
        <dbReference type="Proteomes" id="UP000780801"/>
    </source>
</evidence>
<proteinExistence type="predicted"/>
<keyword evidence="5" id="KW-1185">Reference proteome</keyword>
<name>A0A9P6KA79_9FUNG</name>
<dbReference type="Gene3D" id="3.10.450.50">
    <property type="match status" value="1"/>
</dbReference>
<evidence type="ECO:0000259" key="3">
    <source>
        <dbReference type="PROSITE" id="PS50177"/>
    </source>
</evidence>
<accession>A0A9P6KA79</accession>
<dbReference type="PANTHER" id="PTHR10693">
    <property type="entry name" value="RAS GTPASE-ACTIVATING PROTEIN-BINDING PROTEIN"/>
    <property type="match status" value="1"/>
</dbReference>
<dbReference type="GO" id="GO:0034517">
    <property type="term" value="P:ribophagy"/>
    <property type="evidence" value="ECO:0007669"/>
    <property type="project" value="TreeGrafter"/>
</dbReference>
<feature type="region of interest" description="Disordered" evidence="2">
    <location>
        <begin position="140"/>
        <end position="377"/>
    </location>
</feature>
<evidence type="ECO:0000313" key="4">
    <source>
        <dbReference type="EMBL" id="KAF9577436.1"/>
    </source>
</evidence>
<evidence type="ECO:0000256" key="1">
    <source>
        <dbReference type="ARBA" id="ARBA00022884"/>
    </source>
</evidence>
<dbReference type="PANTHER" id="PTHR10693:SF20">
    <property type="entry name" value="AT27578P"/>
    <property type="match status" value="1"/>
</dbReference>
<dbReference type="InterPro" id="IPR039539">
    <property type="entry name" value="Ras_GTPase_bind_prot"/>
</dbReference>
<dbReference type="GO" id="GO:0003729">
    <property type="term" value="F:mRNA binding"/>
    <property type="evidence" value="ECO:0007669"/>
    <property type="project" value="TreeGrafter"/>
</dbReference>
<dbReference type="Proteomes" id="UP000780801">
    <property type="component" value="Unassembled WGS sequence"/>
</dbReference>
<gene>
    <name evidence="4" type="ORF">BGW38_007356</name>
</gene>
<dbReference type="GO" id="GO:0005829">
    <property type="term" value="C:cytosol"/>
    <property type="evidence" value="ECO:0007669"/>
    <property type="project" value="TreeGrafter"/>
</dbReference>
<dbReference type="CDD" id="cd00780">
    <property type="entry name" value="NTF2"/>
    <property type="match status" value="1"/>
</dbReference>
<dbReference type="GO" id="GO:1990861">
    <property type="term" value="C:Ubp3-Bre5 deubiquitination complex"/>
    <property type="evidence" value="ECO:0007669"/>
    <property type="project" value="TreeGrafter"/>
</dbReference>
<feature type="domain" description="NTF2" evidence="3">
    <location>
        <begin position="24"/>
        <end position="134"/>
    </location>
</feature>
<reference evidence="4" key="1">
    <citation type="journal article" date="2020" name="Fungal Divers.">
        <title>Resolving the Mortierellaceae phylogeny through synthesis of multi-gene phylogenetics and phylogenomics.</title>
        <authorList>
            <person name="Vandepol N."/>
            <person name="Liber J."/>
            <person name="Desiro A."/>
            <person name="Na H."/>
            <person name="Kennedy M."/>
            <person name="Barry K."/>
            <person name="Grigoriev I.V."/>
            <person name="Miller A.N."/>
            <person name="O'Donnell K."/>
            <person name="Stajich J.E."/>
            <person name="Bonito G."/>
        </authorList>
    </citation>
    <scope>NUCLEOTIDE SEQUENCE</scope>
    <source>
        <strain evidence="4">KOD1015</strain>
    </source>
</reference>